<comment type="similarity">
    <text evidence="1 6 7">Belongs to the DNA mismatch repair MutS family.</text>
</comment>
<dbReference type="Gene3D" id="3.40.1170.10">
    <property type="entry name" value="DNA repair protein MutS, domain I"/>
    <property type="match status" value="1"/>
</dbReference>
<feature type="compositionally biased region" description="Polar residues" evidence="8">
    <location>
        <begin position="44"/>
        <end position="58"/>
    </location>
</feature>
<dbReference type="InterPro" id="IPR007696">
    <property type="entry name" value="DNA_mismatch_repair_MutS_core"/>
</dbReference>
<dbReference type="InterPro" id="IPR036678">
    <property type="entry name" value="MutS_con_dom_sf"/>
</dbReference>
<dbReference type="FunFam" id="1.10.1420.10:FF:000005">
    <property type="entry name" value="DNA mismatch repair protein"/>
    <property type="match status" value="1"/>
</dbReference>
<dbReference type="InterPro" id="IPR016151">
    <property type="entry name" value="DNA_mismatch_repair_MutS_N"/>
</dbReference>
<dbReference type="Pfam" id="PF00488">
    <property type="entry name" value="MutS_V"/>
    <property type="match status" value="1"/>
</dbReference>
<dbReference type="AlphaFoldDB" id="A0A1I7Z429"/>
<dbReference type="InterPro" id="IPR007695">
    <property type="entry name" value="DNA_mismatch_repair_MutS-lik_N"/>
</dbReference>
<evidence type="ECO:0000256" key="4">
    <source>
        <dbReference type="ARBA" id="ARBA00022840"/>
    </source>
</evidence>
<dbReference type="WBParaSite" id="L893_g22399.t1">
    <property type="protein sequence ID" value="L893_g22399.t1"/>
    <property type="gene ID" value="L893_g22399"/>
</dbReference>
<dbReference type="Pfam" id="PF05192">
    <property type="entry name" value="MutS_III"/>
    <property type="match status" value="1"/>
</dbReference>
<evidence type="ECO:0000256" key="8">
    <source>
        <dbReference type="SAM" id="MobiDB-lite"/>
    </source>
</evidence>
<feature type="compositionally biased region" description="Low complexity" evidence="8">
    <location>
        <begin position="195"/>
        <end position="204"/>
    </location>
</feature>
<dbReference type="Pfam" id="PF05188">
    <property type="entry name" value="MutS_II"/>
    <property type="match status" value="1"/>
</dbReference>
<dbReference type="Gene3D" id="3.40.50.300">
    <property type="entry name" value="P-loop containing nucleotide triphosphate hydrolases"/>
    <property type="match status" value="1"/>
</dbReference>
<dbReference type="InterPro" id="IPR017261">
    <property type="entry name" value="DNA_mismatch_repair_MutS/MSH"/>
</dbReference>
<protein>
    <recommendedName>
        <fullName evidence="6">DNA mismatch repair protein</fullName>
    </recommendedName>
</protein>
<keyword evidence="3 6" id="KW-0227">DNA damage</keyword>
<dbReference type="SUPFAM" id="SSF55271">
    <property type="entry name" value="DNA repair protein MutS, domain I"/>
    <property type="match status" value="1"/>
</dbReference>
<evidence type="ECO:0000256" key="2">
    <source>
        <dbReference type="ARBA" id="ARBA00022741"/>
    </source>
</evidence>
<proteinExistence type="inferred from homology"/>
<name>A0A1I7Z429_9BILA</name>
<dbReference type="PROSITE" id="PS00486">
    <property type="entry name" value="DNA_MISMATCH_REPAIR_2"/>
    <property type="match status" value="1"/>
</dbReference>
<dbReference type="SUPFAM" id="SSF48334">
    <property type="entry name" value="DNA repair protein MutS, domain III"/>
    <property type="match status" value="1"/>
</dbReference>
<reference evidence="11" key="1">
    <citation type="submission" date="2016-11" db="UniProtKB">
        <authorList>
            <consortium name="WormBaseParasite"/>
        </authorList>
    </citation>
    <scope>IDENTIFICATION</scope>
</reference>
<dbReference type="InterPro" id="IPR007861">
    <property type="entry name" value="DNA_mismatch_repair_MutS_clamp"/>
</dbReference>
<evidence type="ECO:0000256" key="7">
    <source>
        <dbReference type="RuleBase" id="RU003756"/>
    </source>
</evidence>
<dbReference type="SMART" id="SM00533">
    <property type="entry name" value="MUTSd"/>
    <property type="match status" value="1"/>
</dbReference>
<dbReference type="InterPro" id="IPR007860">
    <property type="entry name" value="DNA_mmatch_repair_MutS_con_dom"/>
</dbReference>
<keyword evidence="4 6" id="KW-0067">ATP-binding</keyword>
<dbReference type="PANTHER" id="PTHR11361">
    <property type="entry name" value="DNA MISMATCH REPAIR PROTEIN MUTS FAMILY MEMBER"/>
    <property type="match status" value="1"/>
</dbReference>
<keyword evidence="6 7" id="KW-0234">DNA repair</keyword>
<dbReference type="Pfam" id="PF05190">
    <property type="entry name" value="MutS_IV"/>
    <property type="match status" value="1"/>
</dbReference>
<dbReference type="InterPro" id="IPR027417">
    <property type="entry name" value="P-loop_NTPase"/>
</dbReference>
<dbReference type="SMART" id="SM00534">
    <property type="entry name" value="MUTSac"/>
    <property type="match status" value="1"/>
</dbReference>
<keyword evidence="5 6" id="KW-0238">DNA-binding</keyword>
<dbReference type="GO" id="GO:0005524">
    <property type="term" value="F:ATP binding"/>
    <property type="evidence" value="ECO:0007669"/>
    <property type="project" value="UniProtKB-UniRule"/>
</dbReference>
<dbReference type="Gene3D" id="1.10.1420.10">
    <property type="match status" value="2"/>
</dbReference>
<comment type="function">
    <text evidence="6 7">Component of the post-replicative DNA mismatch repair system (MMR).</text>
</comment>
<evidence type="ECO:0000256" key="6">
    <source>
        <dbReference type="PIRNR" id="PIRNR037677"/>
    </source>
</evidence>
<dbReference type="GO" id="GO:0140664">
    <property type="term" value="F:ATP-dependent DNA damage sensor activity"/>
    <property type="evidence" value="ECO:0007669"/>
    <property type="project" value="InterPro"/>
</dbReference>
<feature type="compositionally biased region" description="Polar residues" evidence="8">
    <location>
        <begin position="9"/>
        <end position="27"/>
    </location>
</feature>
<evidence type="ECO:0000256" key="1">
    <source>
        <dbReference type="ARBA" id="ARBA00006271"/>
    </source>
</evidence>
<dbReference type="GO" id="GO:0030983">
    <property type="term" value="F:mismatched DNA binding"/>
    <property type="evidence" value="ECO:0007669"/>
    <property type="project" value="UniProtKB-UniRule"/>
</dbReference>
<sequence length="1208" mass="135267">MSGKKKGLRQSNLFSFFGTPGSTTPSKQAVPASPASSTVASSSDVKQLSSAKENSPKQGQIKKEPQRSNTPQRSASKRKRVVISSDEEDVIFSCEDTSPVKRHHKREKIVLSDEEECSAEPSFSADILVDDCSRMSIEQKEPSEVLAGMNTQDAKVASKVMRAATLIKSLAPCEADFAESVVEAEKSTGAPGKKSLSSFSTSESDQQRFPHLYDKEFSFLKPDKLKDINGRKKTDPDYDPKTLYIPESFMKSQTPGHRQWWTIKSQHFDTVLFFKVGKFYELYHMDAVIGVECLNLIYMRGKFAHAGFPEMAYGRYADQLVSRGYKVARIEQTETPQQLEERCKASKVKDKVVKRELCRLTTQATRTYGVLDTANEKNSLDFVDSSAKYFVAISEKAGKSEISNIVTPEYGVCISDTSTGTFILSQFKDDECHSYLRTLLARHPPLQVVYEKGHSSSATQAILSSTVGHCQKDGLVPKTEFYTAAKTLEILSGDDYLGSDVSRWPYLLRNLLDDPEGGIAKCKDDFALAFSSLGATLWYLKRCLIDVDMITMRNFSLYNPLGTTNPEDSNDEQNFWKNRKMVLDCAALTNLNLVGPLDSRRNKTLRDPTAVKYSLYNTINKCSTAFGKRKLRVWVCSPLCDPVDIAERQDAVEFLTSAAAKTFVTESTEILRKVPDLERLLQKIHTLGLKYRTEKHPDGRAVMFDMLRYNKRKICDLVNTLDGFEGVYQIKKKYLQLRKEEGFKSVPLLEKCFGEDCCDIGVDLEHFDTMINKKRAMNDGIIVPRLGMDAEYDRTVERVTHCERNLDYHLASQRKMLNCSSIKYVGSGKARYTLEIPDDICSTLSGEYELKSQRKGYRRYMTPTTERLVAKLAEAEEERDKIRLDLLRRVFAEFDRRKNRWAAAMQNISTFDCLLSLSQYVKTSGMTMTRPEIVADPENVFLEVVEGYHPCLSLLMSSASKQEYIPNTTRMGSGSPLTILLTGPNMGGKSTLMRQVAVLVVLAQMGCLVPASSMKFTPVDRIFTRIGASDRIVAGQSTFFVELNETKTILRDATIHSLVVVDELGRGTSTNDGAAIASAVLKYIAGNLRCRCFFSTHYLALCSEVKSEPNVAFAHMACMVENECKDDPTIENVTFLYTVTEGICPKSYGFYAAKLAGIPSAVVRRAFEASGQYQVGLSRAAEALKSIRNLAMDPGTSRNELVDALRRL</sequence>
<dbReference type="InterPro" id="IPR000432">
    <property type="entry name" value="DNA_mismatch_repair_MutS_C"/>
</dbReference>
<dbReference type="GO" id="GO:0032301">
    <property type="term" value="C:MutSalpha complex"/>
    <property type="evidence" value="ECO:0007669"/>
    <property type="project" value="TreeGrafter"/>
</dbReference>
<dbReference type="Pfam" id="PF01624">
    <property type="entry name" value="MutS_I"/>
    <property type="match status" value="1"/>
</dbReference>
<dbReference type="SUPFAM" id="SSF52540">
    <property type="entry name" value="P-loop containing nucleoside triphosphate hydrolases"/>
    <property type="match status" value="1"/>
</dbReference>
<dbReference type="GO" id="GO:0006298">
    <property type="term" value="P:mismatch repair"/>
    <property type="evidence" value="ECO:0007669"/>
    <property type="project" value="InterPro"/>
</dbReference>
<dbReference type="InterPro" id="IPR036187">
    <property type="entry name" value="DNA_mismatch_repair_MutS_sf"/>
</dbReference>
<feature type="compositionally biased region" description="Low complexity" evidence="8">
    <location>
        <begin position="29"/>
        <end position="43"/>
    </location>
</feature>
<dbReference type="PANTHER" id="PTHR11361:SF148">
    <property type="entry name" value="DNA MISMATCH REPAIR PROTEIN MSH6"/>
    <property type="match status" value="1"/>
</dbReference>
<feature type="domain" description="DNA mismatch repair proteins mutS family" evidence="9">
    <location>
        <begin position="1057"/>
        <end position="1073"/>
    </location>
</feature>
<feature type="region of interest" description="Disordered" evidence="8">
    <location>
        <begin position="188"/>
        <end position="207"/>
    </location>
</feature>
<evidence type="ECO:0000313" key="10">
    <source>
        <dbReference type="Proteomes" id="UP000095287"/>
    </source>
</evidence>
<organism evidence="10 11">
    <name type="scientific">Steinernema glaseri</name>
    <dbReference type="NCBI Taxonomy" id="37863"/>
    <lineage>
        <taxon>Eukaryota</taxon>
        <taxon>Metazoa</taxon>
        <taxon>Ecdysozoa</taxon>
        <taxon>Nematoda</taxon>
        <taxon>Chromadorea</taxon>
        <taxon>Rhabditida</taxon>
        <taxon>Tylenchina</taxon>
        <taxon>Panagrolaimomorpha</taxon>
        <taxon>Strongyloidoidea</taxon>
        <taxon>Steinernematidae</taxon>
        <taxon>Steinernema</taxon>
    </lineage>
</organism>
<dbReference type="FunFam" id="3.40.1170.10:FF:000002">
    <property type="entry name" value="DNA mismatch repair protein"/>
    <property type="match status" value="1"/>
</dbReference>
<accession>A0A1I7Z429</accession>
<dbReference type="SUPFAM" id="SSF53150">
    <property type="entry name" value="DNA repair protein MutS, domain II"/>
    <property type="match status" value="1"/>
</dbReference>
<dbReference type="InterPro" id="IPR045076">
    <property type="entry name" value="MutS"/>
</dbReference>
<feature type="region of interest" description="Disordered" evidence="8">
    <location>
        <begin position="1"/>
        <end position="82"/>
    </location>
</feature>
<dbReference type="Gene3D" id="3.30.420.110">
    <property type="entry name" value="MutS, connector domain"/>
    <property type="match status" value="1"/>
</dbReference>
<evidence type="ECO:0000313" key="11">
    <source>
        <dbReference type="WBParaSite" id="L893_g22399.t1"/>
    </source>
</evidence>
<keyword evidence="10" id="KW-1185">Reference proteome</keyword>
<dbReference type="PIRSF" id="PIRSF037677">
    <property type="entry name" value="DNA_mis_repair_Msh6"/>
    <property type="match status" value="1"/>
</dbReference>
<evidence type="ECO:0000259" key="9">
    <source>
        <dbReference type="PROSITE" id="PS00486"/>
    </source>
</evidence>
<evidence type="ECO:0000256" key="5">
    <source>
        <dbReference type="ARBA" id="ARBA00023125"/>
    </source>
</evidence>
<dbReference type="CDD" id="cd03286">
    <property type="entry name" value="ABC_MSH6_euk"/>
    <property type="match status" value="1"/>
</dbReference>
<dbReference type="Proteomes" id="UP000095287">
    <property type="component" value="Unplaced"/>
</dbReference>
<evidence type="ECO:0000256" key="3">
    <source>
        <dbReference type="ARBA" id="ARBA00022763"/>
    </source>
</evidence>
<keyword evidence="2 6" id="KW-0547">Nucleotide-binding</keyword>